<dbReference type="Pfam" id="PF01575">
    <property type="entry name" value="MaoC_dehydratas"/>
    <property type="match status" value="1"/>
</dbReference>
<name>A0ABW1S6L4_9PROT</name>
<dbReference type="SUPFAM" id="SSF54637">
    <property type="entry name" value="Thioesterase/thiol ester dehydrase-isomerase"/>
    <property type="match status" value="1"/>
</dbReference>
<dbReference type="Gene3D" id="3.10.129.10">
    <property type="entry name" value="Hotdog Thioesterase"/>
    <property type="match status" value="1"/>
</dbReference>
<dbReference type="CDD" id="cd03449">
    <property type="entry name" value="R_hydratase"/>
    <property type="match status" value="1"/>
</dbReference>
<dbReference type="Proteomes" id="UP001596303">
    <property type="component" value="Unassembled WGS sequence"/>
</dbReference>
<sequence length="143" mass="15562">MTEYTGKFYEDLEIGMSHETVHTITEEAIEAFAAVSGDRNPLHMDEEYAKTTIFKGRIAHGALTASYISGILGNDLPGPGAIFTDLDLQFKRPVRIGDEVTARAEVAEKIDKGSRVSLKVVCKVKGKAVVEGVAKVVAPRRKD</sequence>
<reference evidence="3" key="1">
    <citation type="journal article" date="2019" name="Int. J. Syst. Evol. Microbiol.">
        <title>The Global Catalogue of Microorganisms (GCM) 10K type strain sequencing project: providing services to taxonomists for standard genome sequencing and annotation.</title>
        <authorList>
            <consortium name="The Broad Institute Genomics Platform"/>
            <consortium name="The Broad Institute Genome Sequencing Center for Infectious Disease"/>
            <person name="Wu L."/>
            <person name="Ma J."/>
        </authorList>
    </citation>
    <scope>NUCLEOTIDE SEQUENCE [LARGE SCALE GENOMIC DNA]</scope>
    <source>
        <strain evidence="3">CGMCC-1.15741</strain>
    </source>
</reference>
<accession>A0ABW1S6L4</accession>
<gene>
    <name evidence="2" type="ORF">ACFQDM_03600</name>
</gene>
<dbReference type="InterPro" id="IPR002539">
    <property type="entry name" value="MaoC-like_dom"/>
</dbReference>
<dbReference type="InterPro" id="IPR050965">
    <property type="entry name" value="UPF0336/Enoyl-CoA_hydratase"/>
</dbReference>
<evidence type="ECO:0000259" key="1">
    <source>
        <dbReference type="Pfam" id="PF01575"/>
    </source>
</evidence>
<comment type="caution">
    <text evidence="2">The sequence shown here is derived from an EMBL/GenBank/DDBJ whole genome shotgun (WGS) entry which is preliminary data.</text>
</comment>
<organism evidence="2 3">
    <name type="scientific">Ponticaulis profundi</name>
    <dbReference type="NCBI Taxonomy" id="2665222"/>
    <lineage>
        <taxon>Bacteria</taxon>
        <taxon>Pseudomonadati</taxon>
        <taxon>Pseudomonadota</taxon>
        <taxon>Alphaproteobacteria</taxon>
        <taxon>Hyphomonadales</taxon>
        <taxon>Hyphomonadaceae</taxon>
        <taxon>Ponticaulis</taxon>
    </lineage>
</organism>
<dbReference type="PANTHER" id="PTHR43437">
    <property type="entry name" value="HYDROXYACYL-THIOESTER DEHYDRATASE TYPE 2, MITOCHONDRIAL-RELATED"/>
    <property type="match status" value="1"/>
</dbReference>
<dbReference type="RefSeq" id="WP_377375598.1">
    <property type="nucleotide sequence ID" value="NZ_JBHSSW010000004.1"/>
</dbReference>
<dbReference type="PANTHER" id="PTHR43437:SF3">
    <property type="entry name" value="HYDROXYACYL-THIOESTER DEHYDRATASE TYPE 2, MITOCHONDRIAL"/>
    <property type="match status" value="1"/>
</dbReference>
<keyword evidence="3" id="KW-1185">Reference proteome</keyword>
<dbReference type="InterPro" id="IPR029069">
    <property type="entry name" value="HotDog_dom_sf"/>
</dbReference>
<protein>
    <submittedName>
        <fullName evidence="2">MaoC family dehydratase</fullName>
    </submittedName>
</protein>
<evidence type="ECO:0000313" key="2">
    <source>
        <dbReference type="EMBL" id="MFC6197144.1"/>
    </source>
</evidence>
<proteinExistence type="predicted"/>
<evidence type="ECO:0000313" key="3">
    <source>
        <dbReference type="Proteomes" id="UP001596303"/>
    </source>
</evidence>
<dbReference type="EMBL" id="JBHSSW010000004">
    <property type="protein sequence ID" value="MFC6197144.1"/>
    <property type="molecule type" value="Genomic_DNA"/>
</dbReference>
<feature type="domain" description="MaoC-like" evidence="1">
    <location>
        <begin position="19"/>
        <end position="118"/>
    </location>
</feature>